<evidence type="ECO:0000313" key="3">
    <source>
        <dbReference type="Proteomes" id="UP000280228"/>
    </source>
</evidence>
<evidence type="ECO:0000256" key="1">
    <source>
        <dbReference type="SAM" id="Phobius"/>
    </source>
</evidence>
<feature type="transmembrane region" description="Helical" evidence="1">
    <location>
        <begin position="12"/>
        <end position="30"/>
    </location>
</feature>
<gene>
    <name evidence="2" type="ORF">EJK53_1961</name>
</gene>
<evidence type="ECO:0000313" key="2">
    <source>
        <dbReference type="EMBL" id="AZQ93069.1"/>
    </source>
</evidence>
<accession>A0A3S9QE93</accession>
<dbReference type="AlphaFoldDB" id="A0A3S9QE93"/>
<name>A0A3S9QE93_MORCA</name>
<keyword evidence="1" id="KW-0472">Membrane</keyword>
<dbReference type="EMBL" id="CP034662">
    <property type="protein sequence ID" value="AZQ93069.1"/>
    <property type="molecule type" value="Genomic_DNA"/>
</dbReference>
<dbReference type="Proteomes" id="UP000280228">
    <property type="component" value="Chromosome"/>
</dbReference>
<keyword evidence="1" id="KW-1133">Transmembrane helix</keyword>
<proteinExistence type="predicted"/>
<sequence length="42" mass="4543">MSGAKSPIKIKWSGCIIISLVCYFVIIIGQNQTASKAALPKY</sequence>
<organism evidence="2 3">
    <name type="scientific">Moraxella catarrhalis</name>
    <name type="common">Branhamella catarrhalis</name>
    <dbReference type="NCBI Taxonomy" id="480"/>
    <lineage>
        <taxon>Bacteria</taxon>
        <taxon>Pseudomonadati</taxon>
        <taxon>Pseudomonadota</taxon>
        <taxon>Gammaproteobacteria</taxon>
        <taxon>Moraxellales</taxon>
        <taxon>Moraxellaceae</taxon>
        <taxon>Moraxella</taxon>
    </lineage>
</organism>
<keyword evidence="1" id="KW-0812">Transmembrane</keyword>
<reference evidence="2 3" key="1">
    <citation type="submission" date="2018-12" db="EMBL/GenBank/DDBJ databases">
        <title>Persistence of Moraxella catarrhalis in Chronic Obstructive Pulmonary Disease and Regulation of the Hag/MID Adhesin.</title>
        <authorList>
            <person name="Murphy T."/>
            <person name="Zhao X."/>
            <person name="Vyas G."/>
            <person name="Aluvathingal J."/>
            <person name="Nadendla S."/>
            <person name="Tallon L."/>
            <person name="Tettelin H."/>
        </authorList>
    </citation>
    <scope>NUCLEOTIDE SEQUENCE [LARGE SCALE GENOMIC DNA]</scope>
    <source>
        <strain evidence="2 3">46P58B1</strain>
    </source>
</reference>
<protein>
    <submittedName>
        <fullName evidence="2">Uncharacterized protein</fullName>
    </submittedName>
</protein>